<dbReference type="AlphaFoldDB" id="S4NLN4"/>
<sequence length="134" mass="15425">MATEIVWWNITYVIRTRNFKVLWNKPGGWNVVTPVTSPIDPRNETPTYNNSNTESSKADNFFFGGNCVDPKQYWKANWKKKTYKEGSKRKEILSCIKLSGMNAKLICHDENFSCFVTVDNAGHIHIMNLMNACN</sequence>
<reference evidence="1" key="1">
    <citation type="journal article" date="2013" name="BMC Genomics">
        <title>Unscrambling butterfly oogenesis.</title>
        <authorList>
            <person name="Carter J.M."/>
            <person name="Baker S.C."/>
            <person name="Pink R."/>
            <person name="Carter D.R."/>
            <person name="Collins A."/>
            <person name="Tomlin J."/>
            <person name="Gibbs M."/>
            <person name="Breuker C.J."/>
        </authorList>
    </citation>
    <scope>NUCLEOTIDE SEQUENCE</scope>
    <source>
        <tissue evidence="1">Ovary</tissue>
    </source>
</reference>
<organism evidence="1">
    <name type="scientific">Pararge aegeria</name>
    <name type="common">speckled wood butterfly</name>
    <dbReference type="NCBI Taxonomy" id="116150"/>
    <lineage>
        <taxon>Eukaryota</taxon>
        <taxon>Metazoa</taxon>
        <taxon>Ecdysozoa</taxon>
        <taxon>Arthropoda</taxon>
        <taxon>Hexapoda</taxon>
        <taxon>Insecta</taxon>
        <taxon>Pterygota</taxon>
        <taxon>Neoptera</taxon>
        <taxon>Endopterygota</taxon>
        <taxon>Lepidoptera</taxon>
        <taxon>Glossata</taxon>
        <taxon>Ditrysia</taxon>
        <taxon>Papilionoidea</taxon>
        <taxon>Nymphalidae</taxon>
        <taxon>Satyrinae</taxon>
        <taxon>Satyrini</taxon>
        <taxon>Parargina</taxon>
        <taxon>Pararge</taxon>
    </lineage>
</organism>
<reference evidence="1" key="2">
    <citation type="submission" date="2013-05" db="EMBL/GenBank/DDBJ databases">
        <authorList>
            <person name="Carter J.-M."/>
            <person name="Baker S.C."/>
            <person name="Pink R."/>
            <person name="Carter D.R.F."/>
            <person name="Collins A."/>
            <person name="Tomlin J."/>
            <person name="Gibbs M."/>
            <person name="Breuker C.J."/>
        </authorList>
    </citation>
    <scope>NUCLEOTIDE SEQUENCE</scope>
    <source>
        <tissue evidence="1">Ovary</tissue>
    </source>
</reference>
<name>S4NLN4_9NEOP</name>
<dbReference type="EMBL" id="GAIX01014616">
    <property type="protein sequence ID" value="JAA77944.1"/>
    <property type="molecule type" value="Transcribed_RNA"/>
</dbReference>
<protein>
    <submittedName>
        <fullName evidence="1">Apaf-1 protein</fullName>
    </submittedName>
</protein>
<accession>S4NLN4</accession>
<feature type="non-terminal residue" evidence="1">
    <location>
        <position position="134"/>
    </location>
</feature>
<evidence type="ECO:0000313" key="1">
    <source>
        <dbReference type="EMBL" id="JAA77944.1"/>
    </source>
</evidence>
<proteinExistence type="predicted"/>